<dbReference type="OMA" id="HYGMNAA"/>
<dbReference type="Pfam" id="PF15834">
    <property type="entry name" value="THEG4"/>
    <property type="match status" value="2"/>
</dbReference>
<dbReference type="PANTHER" id="PTHR37362:SF1">
    <property type="entry name" value="TESTIS-EXPRESSED PROTEIN 38"/>
    <property type="match status" value="1"/>
</dbReference>
<reference evidence="3 4" key="1">
    <citation type="journal article" date="2019" name="Proc. Natl. Acad. Sci. U.S.A.">
        <title>Regulatory changes in pterin and carotenoid genes underlie balanced color polymorphisms in the wall lizard.</title>
        <authorList>
            <person name="Andrade P."/>
            <person name="Pinho C."/>
            <person name="Perez I de Lanuza G."/>
            <person name="Afonso S."/>
            <person name="Brejcha J."/>
            <person name="Rubin C.J."/>
            <person name="Wallerman O."/>
            <person name="Pereira P."/>
            <person name="Sabatino S.J."/>
            <person name="Bellati A."/>
            <person name="Pellitteri-Rosa D."/>
            <person name="Bosakova Z."/>
            <person name="Bunikis I."/>
            <person name="Carretero M.A."/>
            <person name="Feiner N."/>
            <person name="Marsik P."/>
            <person name="Pauperio F."/>
            <person name="Salvi D."/>
            <person name="Soler L."/>
            <person name="While G.M."/>
            <person name="Uller T."/>
            <person name="Font E."/>
            <person name="Andersson L."/>
            <person name="Carneiro M."/>
        </authorList>
    </citation>
    <scope>NUCLEOTIDE SEQUENCE</scope>
</reference>
<protein>
    <recommendedName>
        <fullName evidence="5">Testis expressed 38</fullName>
    </recommendedName>
</protein>
<keyword evidence="4" id="KW-1185">Reference proteome</keyword>
<reference evidence="3" key="3">
    <citation type="submission" date="2025-09" db="UniProtKB">
        <authorList>
            <consortium name="Ensembl"/>
        </authorList>
    </citation>
    <scope>IDENTIFICATION</scope>
</reference>
<dbReference type="GeneTree" id="ENSGT00960000192856"/>
<organism evidence="3 4">
    <name type="scientific">Podarcis muralis</name>
    <name type="common">Wall lizard</name>
    <name type="synonym">Lacerta muralis</name>
    <dbReference type="NCBI Taxonomy" id="64176"/>
    <lineage>
        <taxon>Eukaryota</taxon>
        <taxon>Metazoa</taxon>
        <taxon>Chordata</taxon>
        <taxon>Craniata</taxon>
        <taxon>Vertebrata</taxon>
        <taxon>Euteleostomi</taxon>
        <taxon>Lepidosauria</taxon>
        <taxon>Squamata</taxon>
        <taxon>Bifurcata</taxon>
        <taxon>Unidentata</taxon>
        <taxon>Episquamata</taxon>
        <taxon>Laterata</taxon>
        <taxon>Lacertibaenia</taxon>
        <taxon>Lacertidae</taxon>
        <taxon>Podarcis</taxon>
    </lineage>
</organism>
<evidence type="ECO:0000256" key="1">
    <source>
        <dbReference type="SAM" id="MobiDB-lite"/>
    </source>
</evidence>
<evidence type="ECO:0000256" key="2">
    <source>
        <dbReference type="SAM" id="Phobius"/>
    </source>
</evidence>
<dbReference type="Proteomes" id="UP000472272">
    <property type="component" value="Chromosome 6"/>
</dbReference>
<keyword evidence="2" id="KW-1133">Transmembrane helix</keyword>
<evidence type="ECO:0008006" key="5">
    <source>
        <dbReference type="Google" id="ProtNLM"/>
    </source>
</evidence>
<sequence>MWTNLSIKREFWNHFCLLPIYFGSLGFCYMLVFICMLFLQWRKGIQQKRRAKAWVKQLKTESYFQRALAHKEAEPGNKAEACSPESDSIRKPQDSFSASEITIDSSGDSIPSAQEPYKPVFQEIPCTCVLSHMPPLLEHSASYPCSSIRTKSMPFNSPLKSATLHDFNCTPNKDQMQNNFKTDCVGLSF</sequence>
<feature type="transmembrane region" description="Helical" evidence="2">
    <location>
        <begin position="20"/>
        <end position="39"/>
    </location>
</feature>
<dbReference type="AlphaFoldDB" id="A0A670IJ94"/>
<evidence type="ECO:0000313" key="3">
    <source>
        <dbReference type="Ensembl" id="ENSPMRP00000012093.1"/>
    </source>
</evidence>
<name>A0A670IJ94_PODMU</name>
<reference evidence="3" key="2">
    <citation type="submission" date="2025-08" db="UniProtKB">
        <authorList>
            <consortium name="Ensembl"/>
        </authorList>
    </citation>
    <scope>IDENTIFICATION</scope>
</reference>
<feature type="region of interest" description="Disordered" evidence="1">
    <location>
        <begin position="74"/>
        <end position="96"/>
    </location>
</feature>
<dbReference type="PANTHER" id="PTHR37362">
    <property type="entry name" value="TESTIS-EXPRESSED PROTEIN 38"/>
    <property type="match status" value="1"/>
</dbReference>
<dbReference type="Ensembl" id="ENSPMRT00000012912.1">
    <property type="protein sequence ID" value="ENSPMRP00000012093.1"/>
    <property type="gene ID" value="ENSPMRG00000008077.1"/>
</dbReference>
<evidence type="ECO:0000313" key="4">
    <source>
        <dbReference type="Proteomes" id="UP000472272"/>
    </source>
</evidence>
<keyword evidence="2" id="KW-0812">Transmembrane</keyword>
<accession>A0A670IJ94</accession>
<proteinExistence type="predicted"/>
<keyword evidence="2" id="KW-0472">Membrane</keyword>
<dbReference type="InterPro" id="IPR031677">
    <property type="entry name" value="TEX38"/>
</dbReference>